<dbReference type="InterPro" id="IPR028994">
    <property type="entry name" value="Integrin_alpha_N"/>
</dbReference>
<dbReference type="EMBL" id="CAXAMM010043021">
    <property type="protein sequence ID" value="CAK9108138.1"/>
    <property type="molecule type" value="Genomic_DNA"/>
</dbReference>
<dbReference type="InterPro" id="IPR013517">
    <property type="entry name" value="FG-GAP"/>
</dbReference>
<evidence type="ECO:0000256" key="1">
    <source>
        <dbReference type="ARBA" id="ARBA00022729"/>
    </source>
</evidence>
<gene>
    <name evidence="3" type="ORF">SCF082_LOCUS50310</name>
    <name evidence="4" type="ORF">SCF082_LOCUS50589</name>
</gene>
<evidence type="ECO:0000313" key="3">
    <source>
        <dbReference type="EMBL" id="CAK9108138.1"/>
    </source>
</evidence>
<comment type="caution">
    <text evidence="3">The sequence shown here is derived from an EMBL/GenBank/DDBJ whole genome shotgun (WGS) entry which is preliminary data.</text>
</comment>
<feature type="signal peptide" evidence="2">
    <location>
        <begin position="1"/>
        <end position="19"/>
    </location>
</feature>
<feature type="chain" id="PRO_5045029570" description="FG-GAP repeat protein" evidence="2">
    <location>
        <begin position="20"/>
        <end position="639"/>
    </location>
</feature>
<keyword evidence="5" id="KW-1185">Reference proteome</keyword>
<dbReference type="Pfam" id="PF13517">
    <property type="entry name" value="FG-GAP_3"/>
    <property type="match status" value="2"/>
</dbReference>
<dbReference type="PANTHER" id="PTHR44103:SF1">
    <property type="entry name" value="PROPROTEIN CONVERTASE P"/>
    <property type="match status" value="1"/>
</dbReference>
<proteinExistence type="predicted"/>
<evidence type="ECO:0000313" key="4">
    <source>
        <dbReference type="EMBL" id="CAK9108800.1"/>
    </source>
</evidence>
<sequence length="639" mass="71056">MKRWISNLLCLTFVGTIVASHAAAEETGDLQPLKYRDPNLVVDLGVGLWAWPAPMDFDGDGDMDLVVACPDKPYRGLYYFENPGNEVFLPAVRLGPSSSNVTVSYVGDGIELLTPGKRHPEFKTKGIGKGEPLAFTKSLVDKSQRTRANQWKLVDYDGDGLTDLVVGLGTWGDYGWDDAYDQQGNWTNGPLHGQVHLLRNIGTEEKPEYADPQLLEADGKPIDMYGMPSPSLADFDGDGDLDLLCGDFIDRLTYFENSGTRTEPKLAAGRDLLTDDGEAIRMELCMIVPTAVDWDGDGDQDLVVGQEDGRVAVIENTGRLVDGQPRWLPPRFLQQQADEVKVGALVTPYSVDWDNDGDEDLICGDTAGFVNVVENLDDGNPPRWAPPVRLKAGGETLRIEAGPNGSIQGPCETKWGYTVPCVADWDHDGRLDIMINSIWGKVLWYRNVGTPEEPELAAAQAVEVEWPSAPPKPAWNWWSPQGKQLATQWRTSPVIYDLNEDGLNDLVMLDHEGYLAFFKRAREGERLVLLPPERIFRNDADEPLRLNDRTAGGSGRRKLTFMDWDRDGKLDLVVNSKPNIDWLRNVGDDGEWVFKDEGPLAKRELAGHTTCPTTVDWDHDGQRELLVGAEDGRLYYFAE</sequence>
<keyword evidence="1 2" id="KW-0732">Signal</keyword>
<evidence type="ECO:0008006" key="6">
    <source>
        <dbReference type="Google" id="ProtNLM"/>
    </source>
</evidence>
<evidence type="ECO:0000313" key="5">
    <source>
        <dbReference type="Proteomes" id="UP001642464"/>
    </source>
</evidence>
<dbReference type="Proteomes" id="UP001642464">
    <property type="component" value="Unassembled WGS sequence"/>
</dbReference>
<name>A0ABP0S709_9DINO</name>
<dbReference type="EMBL" id="CAXAMM010043160">
    <property type="protein sequence ID" value="CAK9108800.1"/>
    <property type="molecule type" value="Genomic_DNA"/>
</dbReference>
<evidence type="ECO:0000256" key="2">
    <source>
        <dbReference type="SAM" id="SignalP"/>
    </source>
</evidence>
<accession>A0ABP0S709</accession>
<protein>
    <recommendedName>
        <fullName evidence="6">FG-GAP repeat protein</fullName>
    </recommendedName>
</protein>
<reference evidence="3 5" key="1">
    <citation type="submission" date="2024-02" db="EMBL/GenBank/DDBJ databases">
        <authorList>
            <person name="Chen Y."/>
            <person name="Shah S."/>
            <person name="Dougan E. K."/>
            <person name="Thang M."/>
            <person name="Chan C."/>
        </authorList>
    </citation>
    <scope>NUCLEOTIDE SEQUENCE [LARGE SCALE GENOMIC DNA]</scope>
</reference>
<dbReference type="SUPFAM" id="SSF69318">
    <property type="entry name" value="Integrin alpha N-terminal domain"/>
    <property type="match status" value="2"/>
</dbReference>
<organism evidence="3 5">
    <name type="scientific">Durusdinium trenchii</name>
    <dbReference type="NCBI Taxonomy" id="1381693"/>
    <lineage>
        <taxon>Eukaryota</taxon>
        <taxon>Sar</taxon>
        <taxon>Alveolata</taxon>
        <taxon>Dinophyceae</taxon>
        <taxon>Suessiales</taxon>
        <taxon>Symbiodiniaceae</taxon>
        <taxon>Durusdinium</taxon>
    </lineage>
</organism>
<dbReference type="Gene3D" id="2.130.10.130">
    <property type="entry name" value="Integrin alpha, N-terminal"/>
    <property type="match status" value="2"/>
</dbReference>
<dbReference type="PANTHER" id="PTHR44103">
    <property type="entry name" value="PROPROTEIN CONVERTASE P"/>
    <property type="match status" value="1"/>
</dbReference>